<dbReference type="SUPFAM" id="SSF74924">
    <property type="entry name" value="Cap-Gly domain"/>
    <property type="match status" value="1"/>
</dbReference>
<protein>
    <recommendedName>
        <fullName evidence="2">CAP-Gly domain-containing protein</fullName>
    </recommendedName>
</protein>
<keyword evidence="4" id="KW-1185">Reference proteome</keyword>
<dbReference type="OrthoDB" id="2130750at2759"/>
<proteinExistence type="predicted"/>
<dbReference type="Pfam" id="PF01302">
    <property type="entry name" value="CAP_GLY"/>
    <property type="match status" value="1"/>
</dbReference>
<evidence type="ECO:0000259" key="2">
    <source>
        <dbReference type="SMART" id="SM01052"/>
    </source>
</evidence>
<feature type="non-terminal residue" evidence="3">
    <location>
        <position position="253"/>
    </location>
</feature>
<dbReference type="InterPro" id="IPR036859">
    <property type="entry name" value="CAP-Gly_dom_sf"/>
</dbReference>
<feature type="compositionally biased region" description="Basic and acidic residues" evidence="1">
    <location>
        <begin position="187"/>
        <end position="200"/>
    </location>
</feature>
<feature type="non-terminal residue" evidence="3">
    <location>
        <position position="1"/>
    </location>
</feature>
<evidence type="ECO:0000256" key="1">
    <source>
        <dbReference type="SAM" id="MobiDB-lite"/>
    </source>
</evidence>
<accession>X6MZ63</accession>
<dbReference type="SMART" id="SM01052">
    <property type="entry name" value="CAP_GLY"/>
    <property type="match status" value="1"/>
</dbReference>
<feature type="region of interest" description="Disordered" evidence="1">
    <location>
        <begin position="176"/>
        <end position="253"/>
    </location>
</feature>
<sequence length="253" mass="28730">KKKKSACKLLSDSITKYKYTIANRDHEICLGDALAIPITDQLQFGHSRSHKPSKYIGIVRYIGTSEESNQVTYLGLELLEPIGDTDGSIVHPSLGKKVQHFECKANHGKYIVLNSKELKLKKLSPMDILKELQKSIVKINELSHQQKQLLEQQQQTTWNLQKAEKDIHKLKQKLNEVNNNALHNRPSHSDKDRDKNREIDNASPNVPIVAVNSNRADSTPPRNDFRMQVNGNARNTNSPSNVKLPINQDLKYV</sequence>
<reference evidence="3 4" key="1">
    <citation type="journal article" date="2013" name="Curr. Biol.">
        <title>The Genome of the Foraminiferan Reticulomyxa filosa.</title>
        <authorList>
            <person name="Glockner G."/>
            <person name="Hulsmann N."/>
            <person name="Schleicher M."/>
            <person name="Noegel A.A."/>
            <person name="Eichinger L."/>
            <person name="Gallinger C."/>
            <person name="Pawlowski J."/>
            <person name="Sierra R."/>
            <person name="Euteneuer U."/>
            <person name="Pillet L."/>
            <person name="Moustafa A."/>
            <person name="Platzer M."/>
            <person name="Groth M."/>
            <person name="Szafranski K."/>
            <person name="Schliwa M."/>
        </authorList>
    </citation>
    <scope>NUCLEOTIDE SEQUENCE [LARGE SCALE GENOMIC DNA]</scope>
</reference>
<evidence type="ECO:0000313" key="4">
    <source>
        <dbReference type="Proteomes" id="UP000023152"/>
    </source>
</evidence>
<feature type="compositionally biased region" description="Polar residues" evidence="1">
    <location>
        <begin position="229"/>
        <end position="241"/>
    </location>
</feature>
<dbReference type="AlphaFoldDB" id="X6MZ63"/>
<dbReference type="InterPro" id="IPR000938">
    <property type="entry name" value="CAP-Gly_domain"/>
</dbReference>
<dbReference type="Proteomes" id="UP000023152">
    <property type="component" value="Unassembled WGS sequence"/>
</dbReference>
<evidence type="ECO:0000313" key="3">
    <source>
        <dbReference type="EMBL" id="ETO19111.1"/>
    </source>
</evidence>
<feature type="compositionally biased region" description="Polar residues" evidence="1">
    <location>
        <begin position="211"/>
        <end position="221"/>
    </location>
</feature>
<feature type="domain" description="CAP-Gly" evidence="2">
    <location>
        <begin position="38"/>
        <end position="117"/>
    </location>
</feature>
<gene>
    <name evidence="3" type="ORF">RFI_18127</name>
</gene>
<dbReference type="EMBL" id="ASPP01014020">
    <property type="protein sequence ID" value="ETO19111.1"/>
    <property type="molecule type" value="Genomic_DNA"/>
</dbReference>
<comment type="caution">
    <text evidence="3">The sequence shown here is derived from an EMBL/GenBank/DDBJ whole genome shotgun (WGS) entry which is preliminary data.</text>
</comment>
<organism evidence="3 4">
    <name type="scientific">Reticulomyxa filosa</name>
    <dbReference type="NCBI Taxonomy" id="46433"/>
    <lineage>
        <taxon>Eukaryota</taxon>
        <taxon>Sar</taxon>
        <taxon>Rhizaria</taxon>
        <taxon>Retaria</taxon>
        <taxon>Foraminifera</taxon>
        <taxon>Monothalamids</taxon>
        <taxon>Reticulomyxidae</taxon>
        <taxon>Reticulomyxa</taxon>
    </lineage>
</organism>
<dbReference type="Gene3D" id="2.30.30.190">
    <property type="entry name" value="CAP Gly-rich-like domain"/>
    <property type="match status" value="1"/>
</dbReference>
<name>X6MZ63_RETFI</name>